<sequence length="164" mass="18607">MAAERFAQGEASSVIAKELRVSVRSVQRWRRLWDKSGPRALRSAGSASPPRLSEAQFAVLEAELAKGPVAHGWPDQRWTLSRIKTVIGRRFHKSYTLQGGRKLLIRHGFSCQVSARRAVERDEEKVTGWVKETWPQVEGPRRRSMRGSSSRTSPASRWAQSRFP</sequence>
<evidence type="ECO:0000256" key="1">
    <source>
        <dbReference type="SAM" id="MobiDB-lite"/>
    </source>
</evidence>
<organism evidence="3 4">
    <name type="scientific">Streptomyces hokutonensis</name>
    <dbReference type="NCBI Taxonomy" id="1306990"/>
    <lineage>
        <taxon>Bacteria</taxon>
        <taxon>Bacillati</taxon>
        <taxon>Actinomycetota</taxon>
        <taxon>Actinomycetes</taxon>
        <taxon>Kitasatosporales</taxon>
        <taxon>Streptomycetaceae</taxon>
        <taxon>Streptomyces</taxon>
    </lineage>
</organism>
<dbReference type="SUPFAM" id="SSF46689">
    <property type="entry name" value="Homeodomain-like"/>
    <property type="match status" value="1"/>
</dbReference>
<evidence type="ECO:0000313" key="4">
    <source>
        <dbReference type="Proteomes" id="UP001601303"/>
    </source>
</evidence>
<dbReference type="Pfam" id="PF13551">
    <property type="entry name" value="HTH_29"/>
    <property type="match status" value="1"/>
</dbReference>
<dbReference type="RefSeq" id="WP_388113359.1">
    <property type="nucleotide sequence ID" value="NZ_JBIAHM010000016.1"/>
</dbReference>
<keyword evidence="4" id="KW-1185">Reference proteome</keyword>
<protein>
    <submittedName>
        <fullName evidence="3">Winged helix-turn-helix domain-containing protein</fullName>
    </submittedName>
</protein>
<name>A0ABW6ME60_9ACTN</name>
<comment type="caution">
    <text evidence="3">The sequence shown here is derived from an EMBL/GenBank/DDBJ whole genome shotgun (WGS) entry which is preliminary data.</text>
</comment>
<dbReference type="Proteomes" id="UP001601303">
    <property type="component" value="Unassembled WGS sequence"/>
</dbReference>
<proteinExistence type="predicted"/>
<feature type="domain" description="Winged helix-turn helix" evidence="2">
    <location>
        <begin position="75"/>
        <end position="133"/>
    </location>
</feature>
<evidence type="ECO:0000313" key="3">
    <source>
        <dbReference type="EMBL" id="MFE9604425.1"/>
    </source>
</evidence>
<reference evidence="3 4" key="1">
    <citation type="submission" date="2024-10" db="EMBL/GenBank/DDBJ databases">
        <title>The Natural Products Discovery Center: Release of the First 8490 Sequenced Strains for Exploring Actinobacteria Biosynthetic Diversity.</title>
        <authorList>
            <person name="Kalkreuter E."/>
            <person name="Kautsar S.A."/>
            <person name="Yang D."/>
            <person name="Bader C.D."/>
            <person name="Teijaro C.N."/>
            <person name="Fluegel L."/>
            <person name="Davis C.M."/>
            <person name="Simpson J.R."/>
            <person name="Lauterbach L."/>
            <person name="Steele A.D."/>
            <person name="Gui C."/>
            <person name="Meng S."/>
            <person name="Li G."/>
            <person name="Viehrig K."/>
            <person name="Ye F."/>
            <person name="Su P."/>
            <person name="Kiefer A.F."/>
            <person name="Nichols A."/>
            <person name="Cepeda A.J."/>
            <person name="Yan W."/>
            <person name="Fan B."/>
            <person name="Jiang Y."/>
            <person name="Adhikari A."/>
            <person name="Zheng C.-J."/>
            <person name="Schuster L."/>
            <person name="Cowan T.M."/>
            <person name="Smanski M.J."/>
            <person name="Chevrette M.G."/>
            <person name="De Carvalho L.P.S."/>
            <person name="Shen B."/>
        </authorList>
    </citation>
    <scope>NUCLEOTIDE SEQUENCE [LARGE SCALE GENOMIC DNA]</scope>
    <source>
        <strain evidence="3 4">NPDC006488</strain>
    </source>
</reference>
<feature type="region of interest" description="Disordered" evidence="1">
    <location>
        <begin position="133"/>
        <end position="164"/>
    </location>
</feature>
<gene>
    <name evidence="3" type="ORF">ACFYNQ_38495</name>
</gene>
<dbReference type="InterPro" id="IPR025959">
    <property type="entry name" value="Winged_HTH_dom"/>
</dbReference>
<dbReference type="InterPro" id="IPR009057">
    <property type="entry name" value="Homeodomain-like_sf"/>
</dbReference>
<evidence type="ECO:0000259" key="2">
    <source>
        <dbReference type="Pfam" id="PF13592"/>
    </source>
</evidence>
<dbReference type="Pfam" id="PF13592">
    <property type="entry name" value="HTH_33"/>
    <property type="match status" value="1"/>
</dbReference>
<accession>A0ABW6ME60</accession>
<dbReference type="EMBL" id="JBIAHM010000016">
    <property type="protein sequence ID" value="MFE9604425.1"/>
    <property type="molecule type" value="Genomic_DNA"/>
</dbReference>
<feature type="compositionally biased region" description="Low complexity" evidence="1">
    <location>
        <begin position="146"/>
        <end position="157"/>
    </location>
</feature>